<accession>A0ABR3EIU0</accession>
<comment type="caution">
    <text evidence="1">The sequence shown here is derived from an EMBL/GenBank/DDBJ whole genome shotgun (WGS) entry which is preliminary data.</text>
</comment>
<feature type="non-terminal residue" evidence="1">
    <location>
        <position position="1"/>
    </location>
</feature>
<dbReference type="EMBL" id="JBAHYK010004478">
    <property type="protein sequence ID" value="KAL0562794.1"/>
    <property type="molecule type" value="Genomic_DNA"/>
</dbReference>
<keyword evidence="2" id="KW-1185">Reference proteome</keyword>
<protein>
    <recommendedName>
        <fullName evidence="3">Epoxide hydrolase</fullName>
    </recommendedName>
</protein>
<dbReference type="SUPFAM" id="SSF53474">
    <property type="entry name" value="alpha/beta-Hydrolases"/>
    <property type="match status" value="1"/>
</dbReference>
<evidence type="ECO:0008006" key="3">
    <source>
        <dbReference type="Google" id="ProtNLM"/>
    </source>
</evidence>
<organism evidence="1 2">
    <name type="scientific">Marasmius crinis-equi</name>
    <dbReference type="NCBI Taxonomy" id="585013"/>
    <lineage>
        <taxon>Eukaryota</taxon>
        <taxon>Fungi</taxon>
        <taxon>Dikarya</taxon>
        <taxon>Basidiomycota</taxon>
        <taxon>Agaricomycotina</taxon>
        <taxon>Agaricomycetes</taxon>
        <taxon>Agaricomycetidae</taxon>
        <taxon>Agaricales</taxon>
        <taxon>Marasmiineae</taxon>
        <taxon>Marasmiaceae</taxon>
        <taxon>Marasmius</taxon>
    </lineage>
</organism>
<dbReference type="Proteomes" id="UP001465976">
    <property type="component" value="Unassembled WGS sequence"/>
</dbReference>
<dbReference type="InterPro" id="IPR029058">
    <property type="entry name" value="AB_hydrolase_fold"/>
</dbReference>
<evidence type="ECO:0000313" key="2">
    <source>
        <dbReference type="Proteomes" id="UP001465976"/>
    </source>
</evidence>
<sequence>LAFTKEKVGYELFGYWAFLNEEGSAKICEDNFEKFFNLIFPENPKQWIADLAQRGAFEKYITTKPTPPAPSWLTAEEIRVQSEELLKGGLAAPSCYYKCMLKYTNEDDKNIPLERYKTDKPAFFGAALEDYIALAPLGVQQSKALCQNLTVKEFQANHWVQLQRPNEVNKELEAWLGGL</sequence>
<name>A0ABR3EIU0_9AGAR</name>
<proteinExistence type="predicted"/>
<evidence type="ECO:0000313" key="1">
    <source>
        <dbReference type="EMBL" id="KAL0562794.1"/>
    </source>
</evidence>
<dbReference type="Gene3D" id="3.40.50.1820">
    <property type="entry name" value="alpha/beta hydrolase"/>
    <property type="match status" value="1"/>
</dbReference>
<gene>
    <name evidence="1" type="ORF">V5O48_019284</name>
</gene>
<reference evidence="1 2" key="1">
    <citation type="submission" date="2024-02" db="EMBL/GenBank/DDBJ databases">
        <title>A draft genome for the cacao thread blight pathogen Marasmius crinis-equi.</title>
        <authorList>
            <person name="Cohen S.P."/>
            <person name="Baruah I.K."/>
            <person name="Amoako-Attah I."/>
            <person name="Bukari Y."/>
            <person name="Meinhardt L.W."/>
            <person name="Bailey B.A."/>
        </authorList>
    </citation>
    <scope>NUCLEOTIDE SEQUENCE [LARGE SCALE GENOMIC DNA]</scope>
    <source>
        <strain evidence="1 2">GH-76</strain>
    </source>
</reference>